<organism evidence="2 3">
    <name type="scientific">Psilocybe cyanescens</name>
    <dbReference type="NCBI Taxonomy" id="93625"/>
    <lineage>
        <taxon>Eukaryota</taxon>
        <taxon>Fungi</taxon>
        <taxon>Dikarya</taxon>
        <taxon>Basidiomycota</taxon>
        <taxon>Agaricomycotina</taxon>
        <taxon>Agaricomycetes</taxon>
        <taxon>Agaricomycetidae</taxon>
        <taxon>Agaricales</taxon>
        <taxon>Agaricineae</taxon>
        <taxon>Strophariaceae</taxon>
        <taxon>Psilocybe</taxon>
    </lineage>
</organism>
<dbReference type="Proteomes" id="UP000283269">
    <property type="component" value="Unassembled WGS sequence"/>
</dbReference>
<proteinExistence type="predicted"/>
<evidence type="ECO:0000313" key="2">
    <source>
        <dbReference type="EMBL" id="PPQ90427.1"/>
    </source>
</evidence>
<accession>A0A409XI43</accession>
<comment type="caution">
    <text evidence="2">The sequence shown here is derived from an EMBL/GenBank/DDBJ whole genome shotgun (WGS) entry which is preliminary data.</text>
</comment>
<dbReference type="InParanoid" id="A0A409XI43"/>
<reference evidence="2 3" key="1">
    <citation type="journal article" date="2018" name="Evol. Lett.">
        <title>Horizontal gene cluster transfer increased hallucinogenic mushroom diversity.</title>
        <authorList>
            <person name="Reynolds H.T."/>
            <person name="Vijayakumar V."/>
            <person name="Gluck-Thaler E."/>
            <person name="Korotkin H.B."/>
            <person name="Matheny P.B."/>
            <person name="Slot J.C."/>
        </authorList>
    </citation>
    <scope>NUCLEOTIDE SEQUENCE [LARGE SCALE GENOMIC DNA]</scope>
    <source>
        <strain evidence="2 3">2631</strain>
    </source>
</reference>
<evidence type="ECO:0000256" key="1">
    <source>
        <dbReference type="SAM" id="MobiDB-lite"/>
    </source>
</evidence>
<feature type="region of interest" description="Disordered" evidence="1">
    <location>
        <begin position="1"/>
        <end position="52"/>
    </location>
</feature>
<sequence length="210" mass="24128">MLKRQRPVSPPIPSSSVPFVSDSPGDLIERHSKRRRTLPPVLDGASRGWAMTPQLNVDDEEDYYSDEDGQENVASDFQHSQQQLQSEYKSTNTMLRELHTLHQHRLLFSPHFPQDARASPTSINMSLNPKSYPQQQTPNKSLMSQHFERLQTPQYPTTPRIEKKSTHIDPLSEEVTRVTERYESTNRLLGSWFLSRRRALDSSDEVSGNA</sequence>
<dbReference type="AlphaFoldDB" id="A0A409XI43"/>
<gene>
    <name evidence="2" type="ORF">CVT25_014945</name>
</gene>
<keyword evidence="3" id="KW-1185">Reference proteome</keyword>
<evidence type="ECO:0000313" key="3">
    <source>
        <dbReference type="Proteomes" id="UP000283269"/>
    </source>
</evidence>
<name>A0A409XI43_PSICY</name>
<protein>
    <submittedName>
        <fullName evidence="2">Uncharacterized protein</fullName>
    </submittedName>
</protein>
<dbReference type="OrthoDB" id="3262473at2759"/>
<feature type="compositionally biased region" description="Low complexity" evidence="1">
    <location>
        <begin position="14"/>
        <end position="24"/>
    </location>
</feature>
<dbReference type="EMBL" id="NHYD01001635">
    <property type="protein sequence ID" value="PPQ90427.1"/>
    <property type="molecule type" value="Genomic_DNA"/>
</dbReference>